<dbReference type="PRINTS" id="PR00068">
    <property type="entry name" value="CUZNDISMTASE"/>
</dbReference>
<protein>
    <recommendedName>
        <fullName evidence="2">Superoxide dismutase [Cu-Zn]</fullName>
        <ecNumber evidence="2">1.15.1.1</ecNumber>
    </recommendedName>
</protein>
<dbReference type="InterPro" id="IPR036423">
    <property type="entry name" value="SOD-like_Cu/Zn_dom_sf"/>
</dbReference>
<dbReference type="AlphaFoldDB" id="A0A5D4XNL9"/>
<dbReference type="SUPFAM" id="SSF49329">
    <property type="entry name" value="Cu,Zn superoxide dismutase-like"/>
    <property type="match status" value="1"/>
</dbReference>
<sequence>MRKAQLLILPAALLLAACQPQAPEDEVAATPSPAPAPESPAAGMEATDTTPPGEVHNMVSTTASATLAPTEGNEVAGRLEFAIVDGGIRITGEVSGLAPGSEHGFHVHENGDCSAPDGSSAGGHFNPASTAHGRVGEGEHHAGDSDNIVANDQGVAAVDTLLRGATLGDGESTEVIGRGVIVHADPDDYATQPTGNAGARLACGVIFGT</sequence>
<dbReference type="Proteomes" id="UP000324973">
    <property type="component" value="Unassembled WGS sequence"/>
</dbReference>
<dbReference type="EMBL" id="VTFT01000001">
    <property type="protein sequence ID" value="TYT26277.1"/>
    <property type="molecule type" value="Genomic_DNA"/>
</dbReference>
<evidence type="ECO:0000256" key="3">
    <source>
        <dbReference type="SAM" id="MobiDB-lite"/>
    </source>
</evidence>
<comment type="catalytic activity">
    <reaction evidence="2">
        <text>2 superoxide + 2 H(+) = H2O2 + O2</text>
        <dbReference type="Rhea" id="RHEA:20696"/>
        <dbReference type="ChEBI" id="CHEBI:15378"/>
        <dbReference type="ChEBI" id="CHEBI:15379"/>
        <dbReference type="ChEBI" id="CHEBI:16240"/>
        <dbReference type="ChEBI" id="CHEBI:18421"/>
        <dbReference type="EC" id="1.15.1.1"/>
    </reaction>
</comment>
<feature type="signal peptide" evidence="4">
    <location>
        <begin position="1"/>
        <end position="22"/>
    </location>
</feature>
<dbReference type="PROSITE" id="PS51257">
    <property type="entry name" value="PROKAR_LIPOPROTEIN"/>
    <property type="match status" value="1"/>
</dbReference>
<comment type="caution">
    <text evidence="6">The sequence shown here is derived from an EMBL/GenBank/DDBJ whole genome shotgun (WGS) entry which is preliminary data.</text>
</comment>
<dbReference type="GO" id="GO:0004784">
    <property type="term" value="F:superoxide dismutase activity"/>
    <property type="evidence" value="ECO:0007669"/>
    <property type="project" value="UniProtKB-EC"/>
</dbReference>
<keyword evidence="2" id="KW-0479">Metal-binding</keyword>
<dbReference type="InterPro" id="IPR024134">
    <property type="entry name" value="SOD_Cu/Zn_/chaperone"/>
</dbReference>
<dbReference type="EC" id="1.15.1.1" evidence="2"/>
<evidence type="ECO:0000313" key="6">
    <source>
        <dbReference type="EMBL" id="TYT26277.1"/>
    </source>
</evidence>
<evidence type="ECO:0000259" key="5">
    <source>
        <dbReference type="Pfam" id="PF00080"/>
    </source>
</evidence>
<feature type="domain" description="Superoxide dismutase copper/zinc binding" evidence="5">
    <location>
        <begin position="76"/>
        <end position="206"/>
    </location>
</feature>
<gene>
    <name evidence="6" type="ORF">FZO89_08390</name>
</gene>
<dbReference type="PROSITE" id="PS00332">
    <property type="entry name" value="SOD_CU_ZN_2"/>
    <property type="match status" value="1"/>
</dbReference>
<dbReference type="InterPro" id="IPR018152">
    <property type="entry name" value="SOD_Cu/Zn_BS"/>
</dbReference>
<dbReference type="CDD" id="cd00305">
    <property type="entry name" value="Cu-Zn_Superoxide_Dismutase"/>
    <property type="match status" value="1"/>
</dbReference>
<dbReference type="RefSeq" id="WP_149102826.1">
    <property type="nucleotide sequence ID" value="NZ_VTFT01000001.1"/>
</dbReference>
<dbReference type="PANTHER" id="PTHR10003">
    <property type="entry name" value="SUPEROXIDE DISMUTASE CU-ZN -RELATED"/>
    <property type="match status" value="1"/>
</dbReference>
<proteinExistence type="inferred from homology"/>
<evidence type="ECO:0000313" key="7">
    <source>
        <dbReference type="Proteomes" id="UP000324973"/>
    </source>
</evidence>
<comment type="similarity">
    <text evidence="1 2">Belongs to the Cu-Zn superoxide dismutase family.</text>
</comment>
<name>A0A5D4XNL9_9GAMM</name>
<feature type="region of interest" description="Disordered" evidence="3">
    <location>
        <begin position="100"/>
        <end position="147"/>
    </location>
</feature>
<dbReference type="InterPro" id="IPR001424">
    <property type="entry name" value="SOD_Cu_Zn_dom"/>
</dbReference>
<keyword evidence="2" id="KW-0862">Zinc</keyword>
<keyword evidence="2" id="KW-0186">Copper</keyword>
<comment type="cofactor">
    <cofactor evidence="2">
        <name>Cu cation</name>
        <dbReference type="ChEBI" id="CHEBI:23378"/>
    </cofactor>
    <text evidence="2">Binds 1 copper ion per subunit.</text>
</comment>
<reference evidence="6 7" key="1">
    <citation type="submission" date="2019-08" db="EMBL/GenBank/DDBJ databases">
        <title>Luteimonas viscosus sp. nov., isolated from soil of a sunflower field.</title>
        <authorList>
            <person name="Jianli Z."/>
            <person name="Ying Z."/>
        </authorList>
    </citation>
    <scope>NUCLEOTIDE SEQUENCE [LARGE SCALE GENOMIC DNA]</scope>
    <source>
        <strain evidence="6 7">XBU10</strain>
    </source>
</reference>
<feature type="compositionally biased region" description="Basic and acidic residues" evidence="3">
    <location>
        <begin position="134"/>
        <end position="144"/>
    </location>
</feature>
<dbReference type="PROSITE" id="PS00087">
    <property type="entry name" value="SOD_CU_ZN_1"/>
    <property type="match status" value="1"/>
</dbReference>
<comment type="function">
    <text evidence="2">Destroys radicals which are normally produced within the cells and which are toxic to biological systems.</text>
</comment>
<accession>A0A5D4XNL9</accession>
<organism evidence="6 7">
    <name type="scientific">Luteimonas viscosa</name>
    <dbReference type="NCBI Taxonomy" id="1132694"/>
    <lineage>
        <taxon>Bacteria</taxon>
        <taxon>Pseudomonadati</taxon>
        <taxon>Pseudomonadota</taxon>
        <taxon>Gammaproteobacteria</taxon>
        <taxon>Lysobacterales</taxon>
        <taxon>Lysobacteraceae</taxon>
        <taxon>Luteimonas</taxon>
    </lineage>
</organism>
<keyword evidence="4" id="KW-0732">Signal</keyword>
<dbReference type="Pfam" id="PF00080">
    <property type="entry name" value="Sod_Cu"/>
    <property type="match status" value="1"/>
</dbReference>
<evidence type="ECO:0000256" key="1">
    <source>
        <dbReference type="ARBA" id="ARBA00010457"/>
    </source>
</evidence>
<keyword evidence="2" id="KW-0560">Oxidoreductase</keyword>
<keyword evidence="7" id="KW-1185">Reference proteome</keyword>
<evidence type="ECO:0000256" key="2">
    <source>
        <dbReference type="RuleBase" id="RU000393"/>
    </source>
</evidence>
<dbReference type="Gene3D" id="2.60.40.200">
    <property type="entry name" value="Superoxide dismutase, copper/zinc binding domain"/>
    <property type="match status" value="1"/>
</dbReference>
<dbReference type="OrthoDB" id="5431326at2"/>
<evidence type="ECO:0000256" key="4">
    <source>
        <dbReference type="SAM" id="SignalP"/>
    </source>
</evidence>
<feature type="chain" id="PRO_5022983620" description="Superoxide dismutase [Cu-Zn]" evidence="4">
    <location>
        <begin position="23"/>
        <end position="209"/>
    </location>
</feature>
<feature type="region of interest" description="Disordered" evidence="3">
    <location>
        <begin position="24"/>
        <end position="57"/>
    </location>
</feature>
<comment type="cofactor">
    <cofactor evidence="2">
        <name>Zn(2+)</name>
        <dbReference type="ChEBI" id="CHEBI:29105"/>
    </cofactor>
    <text evidence="2">Binds 1 zinc ion per subunit.</text>
</comment>
<dbReference type="GO" id="GO:0005507">
    <property type="term" value="F:copper ion binding"/>
    <property type="evidence" value="ECO:0007669"/>
    <property type="project" value="InterPro"/>
</dbReference>